<feature type="domain" description="CxC5 like cysteine cluster associated with KDZ" evidence="2">
    <location>
        <begin position="91"/>
        <end position="209"/>
    </location>
</feature>
<evidence type="ECO:0000313" key="4">
    <source>
        <dbReference type="EMBL" id="EIW75906.1"/>
    </source>
</evidence>
<dbReference type="RefSeq" id="XP_007773777.1">
    <property type="nucleotide sequence ID" value="XM_007775587.1"/>
</dbReference>
<dbReference type="OMA" id="PEHRAIE"/>
<dbReference type="OrthoDB" id="3055037at2759"/>
<evidence type="ECO:0000313" key="5">
    <source>
        <dbReference type="Proteomes" id="UP000053558"/>
    </source>
</evidence>
<dbReference type="AlphaFoldDB" id="A0A5M3MAC5"/>
<dbReference type="Pfam" id="PF18718">
    <property type="entry name" value="CxC5"/>
    <property type="match status" value="1"/>
</dbReference>
<proteinExistence type="predicted"/>
<accession>A0A5M3MAC5</accession>
<dbReference type="EMBL" id="JH711587">
    <property type="protein sequence ID" value="EIW75906.1"/>
    <property type="molecule type" value="Genomic_DNA"/>
</dbReference>
<feature type="region of interest" description="Disordered" evidence="1">
    <location>
        <begin position="447"/>
        <end position="468"/>
    </location>
</feature>
<keyword evidence="5" id="KW-1185">Reference proteome</keyword>
<name>A0A5M3MAC5_CONPW</name>
<evidence type="ECO:0008006" key="6">
    <source>
        <dbReference type="Google" id="ProtNLM"/>
    </source>
</evidence>
<dbReference type="InterPro" id="IPR041539">
    <property type="entry name" value="CxC5"/>
</dbReference>
<evidence type="ECO:0000259" key="3">
    <source>
        <dbReference type="Pfam" id="PF18721"/>
    </source>
</evidence>
<sequence>MEQMTIFISCCCEMRNDVATLQHASKNTSVAPTFIPYLYLQVASNATGLDDGQIHVLWSALKDHIWSAPTAKEIYLSLPQVFEQHGAHRALYSLHPPTRHCKNDACDKSSELRQENVLDAIVFTISHGVQLGKSTDLTCDRCGYQYHYNYYVHDNCLTCTYYDDYDVHEYLQVGTHQFIERVLAELWTNSMMVSATSATSLAKTYELTFARNGHAFSDRYFTSSLLEEGDAEPDKFSTYLNQEQVWAAWTILALLRDQMVIKLPLSIPHKGDNRTRFNDAMQERNERIVLCGQAELLHHCSGCMRVFEEHTSEGIKRWKCQVAVSDGVTIGHFVCKYHRCTYPLETKLDHYCELHSYLANICAVEGCSNSIVPTYRTKSTCNDQQHREMEIQSRDRGRSMFELKNRLARVKTAHREESNDDDDDESLYTEALEYFEVDEAGNITQHVDHSPVNVGVPDTTNEDQETCPSKRPKRFKLLLARRRSCCEVTIVRPCGIILARGTFNRAEAVSNVLKMVKDIFSIPGAQKPEHWIYDTACKAKKQAMQDPWWDTVGMSVDIFHFRNKHKTTDEFCQRYCNPADFPELQSEDGSGWWFNSSVAEQVNVWLGSFHAIVREMRPIRYNFFLDEMVRLRNIDVLASLERKGLCPTYSPCPSDTN</sequence>
<dbReference type="Proteomes" id="UP000053558">
    <property type="component" value="Unassembled WGS sequence"/>
</dbReference>
<evidence type="ECO:0000256" key="1">
    <source>
        <dbReference type="SAM" id="MobiDB-lite"/>
    </source>
</evidence>
<dbReference type="Pfam" id="PF18721">
    <property type="entry name" value="CxC6"/>
    <property type="match status" value="1"/>
</dbReference>
<reference evidence="5" key="1">
    <citation type="journal article" date="2012" name="Science">
        <title>The Paleozoic origin of enzymatic lignin decomposition reconstructed from 31 fungal genomes.</title>
        <authorList>
            <person name="Floudas D."/>
            <person name="Binder M."/>
            <person name="Riley R."/>
            <person name="Barry K."/>
            <person name="Blanchette R.A."/>
            <person name="Henrissat B."/>
            <person name="Martinez A.T."/>
            <person name="Otillar R."/>
            <person name="Spatafora J.W."/>
            <person name="Yadav J.S."/>
            <person name="Aerts A."/>
            <person name="Benoit I."/>
            <person name="Boyd A."/>
            <person name="Carlson A."/>
            <person name="Copeland A."/>
            <person name="Coutinho P.M."/>
            <person name="de Vries R.P."/>
            <person name="Ferreira P."/>
            <person name="Findley K."/>
            <person name="Foster B."/>
            <person name="Gaskell J."/>
            <person name="Glotzer D."/>
            <person name="Gorecki P."/>
            <person name="Heitman J."/>
            <person name="Hesse C."/>
            <person name="Hori C."/>
            <person name="Igarashi K."/>
            <person name="Jurgens J.A."/>
            <person name="Kallen N."/>
            <person name="Kersten P."/>
            <person name="Kohler A."/>
            <person name="Kuees U."/>
            <person name="Kumar T.K.A."/>
            <person name="Kuo A."/>
            <person name="LaButti K."/>
            <person name="Larrondo L.F."/>
            <person name="Lindquist E."/>
            <person name="Ling A."/>
            <person name="Lombard V."/>
            <person name="Lucas S."/>
            <person name="Lundell T."/>
            <person name="Martin R."/>
            <person name="McLaughlin D.J."/>
            <person name="Morgenstern I."/>
            <person name="Morin E."/>
            <person name="Murat C."/>
            <person name="Nagy L.G."/>
            <person name="Nolan M."/>
            <person name="Ohm R.A."/>
            <person name="Patyshakuliyeva A."/>
            <person name="Rokas A."/>
            <person name="Ruiz-Duenas F.J."/>
            <person name="Sabat G."/>
            <person name="Salamov A."/>
            <person name="Samejima M."/>
            <person name="Schmutz J."/>
            <person name="Slot J.C."/>
            <person name="St John F."/>
            <person name="Stenlid J."/>
            <person name="Sun H."/>
            <person name="Sun S."/>
            <person name="Syed K."/>
            <person name="Tsang A."/>
            <person name="Wiebenga A."/>
            <person name="Young D."/>
            <person name="Pisabarro A."/>
            <person name="Eastwood D.C."/>
            <person name="Martin F."/>
            <person name="Cullen D."/>
            <person name="Grigoriev I.V."/>
            <person name="Hibbett D.S."/>
        </authorList>
    </citation>
    <scope>NUCLEOTIDE SEQUENCE [LARGE SCALE GENOMIC DNA]</scope>
    <source>
        <strain evidence="5">RWD-64-598 SS2</strain>
    </source>
</reference>
<protein>
    <recommendedName>
        <fullName evidence="6">CxC5 like cysteine cluster associated with KDZ domain-containing protein</fullName>
    </recommendedName>
</protein>
<organism evidence="4 5">
    <name type="scientific">Coniophora puteana (strain RWD-64-598)</name>
    <name type="common">Brown rot fungus</name>
    <dbReference type="NCBI Taxonomy" id="741705"/>
    <lineage>
        <taxon>Eukaryota</taxon>
        <taxon>Fungi</taxon>
        <taxon>Dikarya</taxon>
        <taxon>Basidiomycota</taxon>
        <taxon>Agaricomycotina</taxon>
        <taxon>Agaricomycetes</taxon>
        <taxon>Agaricomycetidae</taxon>
        <taxon>Boletales</taxon>
        <taxon>Coniophorineae</taxon>
        <taxon>Coniophoraceae</taxon>
        <taxon>Coniophora</taxon>
    </lineage>
</organism>
<dbReference type="GeneID" id="19208415"/>
<dbReference type="KEGG" id="cput:CONPUDRAFT_65267"/>
<gene>
    <name evidence="4" type="ORF">CONPUDRAFT_65267</name>
</gene>
<dbReference type="InterPro" id="IPR040898">
    <property type="entry name" value="CxC6"/>
</dbReference>
<evidence type="ECO:0000259" key="2">
    <source>
        <dbReference type="Pfam" id="PF18718"/>
    </source>
</evidence>
<feature type="domain" description="CxC6 like cysteine cluster associated with KDZ" evidence="3">
    <location>
        <begin position="324"/>
        <end position="390"/>
    </location>
</feature>
<comment type="caution">
    <text evidence="4">The sequence shown here is derived from an EMBL/GenBank/DDBJ whole genome shotgun (WGS) entry which is preliminary data.</text>
</comment>